<organism evidence="9 10">
    <name type="scientific">Microbacterium resistens</name>
    <dbReference type="NCBI Taxonomy" id="156977"/>
    <lineage>
        <taxon>Bacteria</taxon>
        <taxon>Bacillati</taxon>
        <taxon>Actinomycetota</taxon>
        <taxon>Actinomycetes</taxon>
        <taxon>Micrococcales</taxon>
        <taxon>Microbacteriaceae</taxon>
        <taxon>Microbacterium</taxon>
    </lineage>
</organism>
<dbReference type="SUPFAM" id="SSF51366">
    <property type="entry name" value="Ribulose-phoshate binding barrel"/>
    <property type="match status" value="1"/>
</dbReference>
<protein>
    <recommendedName>
        <fullName evidence="3">tryptophan synthase</fullName>
        <ecNumber evidence="3">4.2.1.20</ecNumber>
    </recommendedName>
</protein>
<evidence type="ECO:0000256" key="6">
    <source>
        <dbReference type="ARBA" id="ARBA00023141"/>
    </source>
</evidence>
<dbReference type="InterPro" id="IPR011060">
    <property type="entry name" value="RibuloseP-bd_barrel"/>
</dbReference>
<dbReference type="EMBL" id="CP082781">
    <property type="protein sequence ID" value="UGS26721.1"/>
    <property type="molecule type" value="Genomic_DNA"/>
</dbReference>
<comment type="pathway">
    <text evidence="1">Amino-acid biosynthesis; L-tryptophan biosynthesis; L-tryptophan from chorismate: step 5/5.</text>
</comment>
<dbReference type="PANTHER" id="PTHR43406">
    <property type="entry name" value="TRYPTOPHAN SYNTHASE, ALPHA CHAIN"/>
    <property type="match status" value="1"/>
</dbReference>
<keyword evidence="4" id="KW-0028">Amino-acid biosynthesis</keyword>
<evidence type="ECO:0000256" key="7">
    <source>
        <dbReference type="ARBA" id="ARBA00023239"/>
    </source>
</evidence>
<accession>A0ABY3RS39</accession>
<keyword evidence="7 9" id="KW-0456">Lyase</keyword>
<dbReference type="GO" id="GO:0004834">
    <property type="term" value="F:tryptophan synthase activity"/>
    <property type="evidence" value="ECO:0007669"/>
    <property type="project" value="UniProtKB-EC"/>
</dbReference>
<evidence type="ECO:0000256" key="1">
    <source>
        <dbReference type="ARBA" id="ARBA00004733"/>
    </source>
</evidence>
<evidence type="ECO:0000256" key="2">
    <source>
        <dbReference type="ARBA" id="ARBA00011270"/>
    </source>
</evidence>
<sequence>MVTRLKRRLGQLASERRGMLMGFLPAGFPAPDEFRRVAQAAFDAGLDALEVSMPGPAPALDGPLIQAAAERASAHLDGIPAALELAARSRSTDDDTIVALAYASTFDGIATDAFFDALVAADIDAYLLPQHPMAQQLALGAQAQARGIEPVLFLYRQEDLPLLAASAIDEPVIYLQSADLRTGGVFNPAKAQERLTELAEALGERRYHVCVGFGVRGPDEVESLMATGADGAIIGTQLVRAAEEGPGAVTALVDAVAPALVGRTLRSAEEVIR</sequence>
<dbReference type="Gene3D" id="3.20.20.70">
    <property type="entry name" value="Aldolase class I"/>
    <property type="match status" value="1"/>
</dbReference>
<proteinExistence type="predicted"/>
<keyword evidence="5" id="KW-0822">Tryptophan biosynthesis</keyword>
<evidence type="ECO:0000256" key="8">
    <source>
        <dbReference type="ARBA" id="ARBA00049047"/>
    </source>
</evidence>
<evidence type="ECO:0000313" key="9">
    <source>
        <dbReference type="EMBL" id="UGS26721.1"/>
    </source>
</evidence>
<dbReference type="Pfam" id="PF00290">
    <property type="entry name" value="Trp_syntA"/>
    <property type="match status" value="1"/>
</dbReference>
<evidence type="ECO:0000313" key="10">
    <source>
        <dbReference type="Proteomes" id="UP001199642"/>
    </source>
</evidence>
<dbReference type="PANTHER" id="PTHR43406:SF1">
    <property type="entry name" value="TRYPTOPHAN SYNTHASE ALPHA CHAIN, CHLOROPLASTIC"/>
    <property type="match status" value="1"/>
</dbReference>
<evidence type="ECO:0000256" key="4">
    <source>
        <dbReference type="ARBA" id="ARBA00022605"/>
    </source>
</evidence>
<dbReference type="InterPro" id="IPR013785">
    <property type="entry name" value="Aldolase_TIM"/>
</dbReference>
<comment type="subunit">
    <text evidence="2">Tetramer of two alpha and two beta chains.</text>
</comment>
<gene>
    <name evidence="9" type="ORF">K8F61_00325</name>
</gene>
<reference evidence="9 10" key="1">
    <citation type="submission" date="2023-01" db="EMBL/GenBank/DDBJ databases">
        <title>Characterization of estradiol degrading bacteria Microbacterium sp. MZT7 and reveal degrading genes through genome analysis.</title>
        <authorList>
            <person name="Hao P."/>
            <person name="Gao Y."/>
        </authorList>
    </citation>
    <scope>NUCLEOTIDE SEQUENCE [LARGE SCALE GENOMIC DNA]</scope>
    <source>
        <strain evidence="9 10">MZT7</strain>
    </source>
</reference>
<dbReference type="EC" id="4.2.1.20" evidence="3"/>
<evidence type="ECO:0000256" key="3">
    <source>
        <dbReference type="ARBA" id="ARBA00012043"/>
    </source>
</evidence>
<dbReference type="RefSeq" id="WP_231820313.1">
    <property type="nucleotide sequence ID" value="NZ_CP082781.1"/>
</dbReference>
<evidence type="ECO:0000256" key="5">
    <source>
        <dbReference type="ARBA" id="ARBA00022822"/>
    </source>
</evidence>
<dbReference type="InterPro" id="IPR002028">
    <property type="entry name" value="Trp_synthase_suA"/>
</dbReference>
<dbReference type="Proteomes" id="UP001199642">
    <property type="component" value="Chromosome"/>
</dbReference>
<name>A0ABY3RS39_9MICO</name>
<keyword evidence="10" id="KW-1185">Reference proteome</keyword>
<comment type="catalytic activity">
    <reaction evidence="8">
        <text>(1S,2R)-1-C-(indol-3-yl)glycerol 3-phosphate + L-serine = D-glyceraldehyde 3-phosphate + L-tryptophan + H2O</text>
        <dbReference type="Rhea" id="RHEA:10532"/>
        <dbReference type="ChEBI" id="CHEBI:15377"/>
        <dbReference type="ChEBI" id="CHEBI:33384"/>
        <dbReference type="ChEBI" id="CHEBI:57912"/>
        <dbReference type="ChEBI" id="CHEBI:58866"/>
        <dbReference type="ChEBI" id="CHEBI:59776"/>
        <dbReference type="EC" id="4.2.1.20"/>
    </reaction>
</comment>
<keyword evidence="6" id="KW-0057">Aromatic amino acid biosynthesis</keyword>